<accession>A0A1A9UR50</accession>
<dbReference type="Proteomes" id="UP000078200">
    <property type="component" value="Unassembled WGS sequence"/>
</dbReference>
<dbReference type="VEuPathDB" id="VectorBase:GAUT012713"/>
<evidence type="ECO:0000256" key="1">
    <source>
        <dbReference type="SAM" id="Phobius"/>
    </source>
</evidence>
<keyword evidence="3" id="KW-1185">Reference proteome</keyword>
<feature type="transmembrane region" description="Helical" evidence="1">
    <location>
        <begin position="27"/>
        <end position="55"/>
    </location>
</feature>
<dbReference type="AlphaFoldDB" id="A0A1A9UR50"/>
<evidence type="ECO:0000313" key="3">
    <source>
        <dbReference type="Proteomes" id="UP000078200"/>
    </source>
</evidence>
<reference evidence="2" key="1">
    <citation type="submission" date="2020-05" db="UniProtKB">
        <authorList>
            <consortium name="EnsemblMetazoa"/>
        </authorList>
    </citation>
    <scope>IDENTIFICATION</scope>
    <source>
        <strain evidence="2">TTRI</strain>
    </source>
</reference>
<keyword evidence="1" id="KW-0812">Transmembrane</keyword>
<organism evidence="2 3">
    <name type="scientific">Glossina austeni</name>
    <name type="common">Savannah tsetse fly</name>
    <dbReference type="NCBI Taxonomy" id="7395"/>
    <lineage>
        <taxon>Eukaryota</taxon>
        <taxon>Metazoa</taxon>
        <taxon>Ecdysozoa</taxon>
        <taxon>Arthropoda</taxon>
        <taxon>Hexapoda</taxon>
        <taxon>Insecta</taxon>
        <taxon>Pterygota</taxon>
        <taxon>Neoptera</taxon>
        <taxon>Endopterygota</taxon>
        <taxon>Diptera</taxon>
        <taxon>Brachycera</taxon>
        <taxon>Muscomorpha</taxon>
        <taxon>Hippoboscoidea</taxon>
        <taxon>Glossinidae</taxon>
        <taxon>Glossina</taxon>
    </lineage>
</organism>
<keyword evidence="1" id="KW-1133">Transmembrane helix</keyword>
<sequence>MLSVAVVVVAFTSLAAALDALAVTLTVVLVLIPALFRAAVAAAIAAEVSALVIIFDDRVFSEQREKQILLVILGDLLKHTSKRGWHLTNLIILLWKILKSYKYLFGLA</sequence>
<evidence type="ECO:0000313" key="2">
    <source>
        <dbReference type="EnsemblMetazoa" id="GAUT012713-PA"/>
    </source>
</evidence>
<protein>
    <submittedName>
        <fullName evidence="2">Uncharacterized protein</fullName>
    </submittedName>
</protein>
<proteinExistence type="predicted"/>
<dbReference type="EnsemblMetazoa" id="GAUT012713-RA">
    <property type="protein sequence ID" value="GAUT012713-PA"/>
    <property type="gene ID" value="GAUT012713"/>
</dbReference>
<keyword evidence="1" id="KW-0472">Membrane</keyword>
<name>A0A1A9UR50_GLOAU</name>